<dbReference type="PANTHER" id="PTHR42760">
    <property type="entry name" value="SHORT-CHAIN DEHYDROGENASES/REDUCTASES FAMILY MEMBER"/>
    <property type="match status" value="1"/>
</dbReference>
<comment type="similarity">
    <text evidence="1">Belongs to the short-chain dehydrogenases/reductases (SDR) family.</text>
</comment>
<evidence type="ECO:0000256" key="1">
    <source>
        <dbReference type="ARBA" id="ARBA00006484"/>
    </source>
</evidence>
<dbReference type="NCBIfam" id="NF006132">
    <property type="entry name" value="PRK08277.1"/>
    <property type="match status" value="1"/>
</dbReference>
<dbReference type="Gene3D" id="3.40.50.720">
    <property type="entry name" value="NAD(P)-binding Rossmann-like Domain"/>
    <property type="match status" value="1"/>
</dbReference>
<dbReference type="OrthoDB" id="9803333at2"/>
<dbReference type="Proteomes" id="UP000198785">
    <property type="component" value="Unassembled WGS sequence"/>
</dbReference>
<sequence length="273" mass="29084">MSILDSFSLKDKVIVVTGGTGILGKSFVQALAEAGAKVCIIGRDMQKAEERVQLVERLGSEGLAIAANVMDEVSMKEAKERILEKWGTIDGLVNAAGGNIPGATIGPNDDIFDNKIGDTIKAIELNLYGTIIPTLIFGEVIAKKGKGAIVNISSLAASRPLTRVLGYTVAKHGIDGFTKWMATELAQRYSDKIRVNAIAPGVFLTEQNRTLLTNPDGSYTERAQKFVNGTPFSRLGNPSELEGTLVYLLSDASGFVSGEIIFVDGGFNAWCGV</sequence>
<evidence type="ECO:0000313" key="3">
    <source>
        <dbReference type="EMBL" id="SFS92277.1"/>
    </source>
</evidence>
<dbReference type="SUPFAM" id="SSF51735">
    <property type="entry name" value="NAD(P)-binding Rossmann-fold domains"/>
    <property type="match status" value="1"/>
</dbReference>
<organism evidence="3 4">
    <name type="scientific">Sphingobacterium wenxiniae</name>
    <dbReference type="NCBI Taxonomy" id="683125"/>
    <lineage>
        <taxon>Bacteria</taxon>
        <taxon>Pseudomonadati</taxon>
        <taxon>Bacteroidota</taxon>
        <taxon>Sphingobacteriia</taxon>
        <taxon>Sphingobacteriales</taxon>
        <taxon>Sphingobacteriaceae</taxon>
        <taxon>Sphingobacterium</taxon>
    </lineage>
</organism>
<gene>
    <name evidence="3" type="ORF">SAMN05660206_10716</name>
</gene>
<reference evidence="3 4" key="1">
    <citation type="submission" date="2016-10" db="EMBL/GenBank/DDBJ databases">
        <authorList>
            <person name="de Groot N.N."/>
        </authorList>
    </citation>
    <scope>NUCLEOTIDE SEQUENCE [LARGE SCALE GENOMIC DNA]</scope>
    <source>
        <strain evidence="3 4">DSM 22789</strain>
    </source>
</reference>
<dbReference type="InterPro" id="IPR002347">
    <property type="entry name" value="SDR_fam"/>
</dbReference>
<evidence type="ECO:0000313" key="4">
    <source>
        <dbReference type="Proteomes" id="UP000198785"/>
    </source>
</evidence>
<dbReference type="STRING" id="683125.SAMN05660206_10716"/>
<dbReference type="PANTHER" id="PTHR42760:SF115">
    <property type="entry name" value="3-OXOACYL-[ACYL-CARRIER-PROTEIN] REDUCTASE FABG"/>
    <property type="match status" value="1"/>
</dbReference>
<dbReference type="Pfam" id="PF13561">
    <property type="entry name" value="adh_short_C2"/>
    <property type="match status" value="1"/>
</dbReference>
<keyword evidence="4" id="KW-1185">Reference proteome</keyword>
<evidence type="ECO:0000256" key="2">
    <source>
        <dbReference type="ARBA" id="ARBA00023002"/>
    </source>
</evidence>
<name>A0A1I6TTG6_9SPHI</name>
<dbReference type="PRINTS" id="PR00080">
    <property type="entry name" value="SDRFAMILY"/>
</dbReference>
<proteinExistence type="inferred from homology"/>
<keyword evidence="2" id="KW-0560">Oxidoreductase</keyword>
<dbReference type="EMBL" id="FOZZ01000007">
    <property type="protein sequence ID" value="SFS92277.1"/>
    <property type="molecule type" value="Genomic_DNA"/>
</dbReference>
<dbReference type="InterPro" id="IPR036291">
    <property type="entry name" value="NAD(P)-bd_dom_sf"/>
</dbReference>
<dbReference type="PROSITE" id="PS00061">
    <property type="entry name" value="ADH_SHORT"/>
    <property type="match status" value="1"/>
</dbReference>
<dbReference type="RefSeq" id="WP_093365824.1">
    <property type="nucleotide sequence ID" value="NZ_FOZZ01000007.1"/>
</dbReference>
<dbReference type="InterPro" id="IPR020904">
    <property type="entry name" value="Sc_DH/Rdtase_CS"/>
</dbReference>
<protein>
    <submittedName>
        <fullName evidence="3">NAD(P)-dependent dehydrogenase, short-chain alcohol dehydrogenase family</fullName>
    </submittedName>
</protein>
<dbReference type="AlphaFoldDB" id="A0A1I6TTG6"/>
<accession>A0A1I6TTG6</accession>
<dbReference type="PRINTS" id="PR00081">
    <property type="entry name" value="GDHRDH"/>
</dbReference>
<dbReference type="GO" id="GO:0016616">
    <property type="term" value="F:oxidoreductase activity, acting on the CH-OH group of donors, NAD or NADP as acceptor"/>
    <property type="evidence" value="ECO:0007669"/>
    <property type="project" value="TreeGrafter"/>
</dbReference>